<proteinExistence type="inferred from homology"/>
<dbReference type="AlphaFoldDB" id="A0A1H8W088"/>
<evidence type="ECO:0000256" key="1">
    <source>
        <dbReference type="ARBA" id="ARBA00007118"/>
    </source>
</evidence>
<dbReference type="CDD" id="cd02143">
    <property type="entry name" value="nitroreductase_FeS-like"/>
    <property type="match status" value="1"/>
</dbReference>
<evidence type="ECO:0000256" key="4">
    <source>
        <dbReference type="ARBA" id="ARBA00023004"/>
    </source>
</evidence>
<reference evidence="7 8" key="1">
    <citation type="submission" date="2016-10" db="EMBL/GenBank/DDBJ databases">
        <authorList>
            <person name="de Groot N.N."/>
        </authorList>
    </citation>
    <scope>NUCLEOTIDE SEQUENCE [LARGE SCALE GENOMIC DNA]</scope>
    <source>
        <strain evidence="7 8">DSM 13305</strain>
    </source>
</reference>
<feature type="domain" description="4Fe-4S ferredoxin-type" evidence="6">
    <location>
        <begin position="32"/>
        <end position="61"/>
    </location>
</feature>
<keyword evidence="5" id="KW-0411">Iron-sulfur</keyword>
<dbReference type="Gene3D" id="3.40.109.10">
    <property type="entry name" value="NADH Oxidase"/>
    <property type="match status" value="1"/>
</dbReference>
<dbReference type="RefSeq" id="WP_091747484.1">
    <property type="nucleotide sequence ID" value="NZ_FODY01000013.1"/>
</dbReference>
<dbReference type="Pfam" id="PF00037">
    <property type="entry name" value="Fer4"/>
    <property type="match status" value="2"/>
</dbReference>
<feature type="domain" description="4Fe-4S ferredoxin-type" evidence="6">
    <location>
        <begin position="4"/>
        <end position="31"/>
    </location>
</feature>
<keyword evidence="2" id="KW-0479">Metal-binding</keyword>
<dbReference type="STRING" id="112903.SAMN04490178_11382"/>
<dbReference type="Proteomes" id="UP000198847">
    <property type="component" value="Unassembled WGS sequence"/>
</dbReference>
<dbReference type="PROSITE" id="PS00198">
    <property type="entry name" value="4FE4S_FER_1"/>
    <property type="match status" value="2"/>
</dbReference>
<dbReference type="SUPFAM" id="SSF54862">
    <property type="entry name" value="4Fe-4S ferredoxins"/>
    <property type="match status" value="1"/>
</dbReference>
<keyword evidence="8" id="KW-1185">Reference proteome</keyword>
<name>A0A1H8W088_9FIRM</name>
<evidence type="ECO:0000256" key="5">
    <source>
        <dbReference type="ARBA" id="ARBA00023014"/>
    </source>
</evidence>
<dbReference type="PROSITE" id="PS51379">
    <property type="entry name" value="4FE4S_FER_2"/>
    <property type="match status" value="2"/>
</dbReference>
<evidence type="ECO:0000256" key="3">
    <source>
        <dbReference type="ARBA" id="ARBA00023002"/>
    </source>
</evidence>
<dbReference type="Gene3D" id="3.30.70.20">
    <property type="match status" value="2"/>
</dbReference>
<dbReference type="GO" id="GO:0046872">
    <property type="term" value="F:metal ion binding"/>
    <property type="evidence" value="ECO:0007669"/>
    <property type="project" value="UniProtKB-KW"/>
</dbReference>
<dbReference type="SUPFAM" id="SSF55469">
    <property type="entry name" value="FMN-dependent nitroreductase-like"/>
    <property type="match status" value="1"/>
</dbReference>
<dbReference type="PANTHER" id="PTHR43673:SF10">
    <property type="entry name" value="NADH DEHYDROGENASE_NAD(P)H NITROREDUCTASE XCC3605-RELATED"/>
    <property type="match status" value="1"/>
</dbReference>
<organism evidence="7 8">
    <name type="scientific">Propionispora vibrioides</name>
    <dbReference type="NCBI Taxonomy" id="112903"/>
    <lineage>
        <taxon>Bacteria</taxon>
        <taxon>Bacillati</taxon>
        <taxon>Bacillota</taxon>
        <taxon>Negativicutes</taxon>
        <taxon>Selenomonadales</taxon>
        <taxon>Sporomusaceae</taxon>
        <taxon>Propionispora</taxon>
    </lineage>
</organism>
<evidence type="ECO:0000313" key="8">
    <source>
        <dbReference type="Proteomes" id="UP000198847"/>
    </source>
</evidence>
<evidence type="ECO:0000259" key="6">
    <source>
        <dbReference type="PROSITE" id="PS51379"/>
    </source>
</evidence>
<dbReference type="InterPro" id="IPR000415">
    <property type="entry name" value="Nitroreductase-like"/>
</dbReference>
<dbReference type="EMBL" id="FODY01000013">
    <property type="protein sequence ID" value="SEP21046.1"/>
    <property type="molecule type" value="Genomic_DNA"/>
</dbReference>
<dbReference type="GO" id="GO:0016491">
    <property type="term" value="F:oxidoreductase activity"/>
    <property type="evidence" value="ECO:0007669"/>
    <property type="project" value="UniProtKB-KW"/>
</dbReference>
<keyword evidence="3" id="KW-0560">Oxidoreductase</keyword>
<evidence type="ECO:0000256" key="2">
    <source>
        <dbReference type="ARBA" id="ARBA00022723"/>
    </source>
</evidence>
<dbReference type="OrthoDB" id="1683619at2"/>
<dbReference type="GO" id="GO:0051536">
    <property type="term" value="F:iron-sulfur cluster binding"/>
    <property type="evidence" value="ECO:0007669"/>
    <property type="project" value="UniProtKB-KW"/>
</dbReference>
<gene>
    <name evidence="7" type="ORF">SAMN04490178_11382</name>
</gene>
<dbReference type="InterPro" id="IPR029479">
    <property type="entry name" value="Nitroreductase"/>
</dbReference>
<accession>A0A1H8W088</accession>
<comment type="similarity">
    <text evidence="1">Belongs to the nitroreductase family.</text>
</comment>
<dbReference type="InterPro" id="IPR017896">
    <property type="entry name" value="4Fe4S_Fe-S-bd"/>
</dbReference>
<keyword evidence="4" id="KW-0408">Iron</keyword>
<dbReference type="PANTHER" id="PTHR43673">
    <property type="entry name" value="NAD(P)H NITROREDUCTASE YDGI-RELATED"/>
    <property type="match status" value="1"/>
</dbReference>
<protein>
    <submittedName>
        <fullName evidence="7">Nitroreductase</fullName>
    </submittedName>
</protein>
<dbReference type="InterPro" id="IPR017900">
    <property type="entry name" value="4Fe4S_Fe_S_CS"/>
</dbReference>
<dbReference type="Pfam" id="PF00881">
    <property type="entry name" value="Nitroreductase"/>
    <property type="match status" value="1"/>
</dbReference>
<evidence type="ECO:0000313" key="7">
    <source>
        <dbReference type="EMBL" id="SEP21046.1"/>
    </source>
</evidence>
<sequence>MTANFIKVDQETCSRCGICATVCPGVIGMGSNGPQAVRDLCVGCGQCVAVCPTGALDNTNTPLANQVSVAGNAVLDPDRAAGFLRSRRSIRNYQPKRVAREKLLQLLDIARMAPTACNSQGVSYNVVDNPAILQKISAVVMDWTEDQLNHSPAMASAKYAPHLAMMVEMYRRSGEDVVLRSAPCLIVAAADKHFFATGRDNTYISFAYLQVFATSLELGTCWAGLFEYCAASGYEPLLQLLDLPENLQVTSGMMVGYPQFTYKRWVERNPLQVTWQ</sequence>